<keyword evidence="3" id="KW-1185">Reference proteome</keyword>
<accession>A0ABY7YK74</accession>
<evidence type="ECO:0000256" key="1">
    <source>
        <dbReference type="SAM" id="MobiDB-lite"/>
    </source>
</evidence>
<name>A0ABY7YK74_9HYPH</name>
<sequence>MPKTLTSHDDIRQWTSARGGNPMLMEVPDGSDTRTILQLTFGQEALNSDNNQGPDRIGGFQLVSLGRLVRGARRQQTMAARVRRSIGRQ</sequence>
<evidence type="ECO:0000313" key="3">
    <source>
        <dbReference type="Proteomes" id="UP001220530"/>
    </source>
</evidence>
<feature type="region of interest" description="Disordered" evidence="1">
    <location>
        <begin position="1"/>
        <end position="24"/>
    </location>
</feature>
<gene>
    <name evidence="2" type="ORF">PSQ19_13135</name>
</gene>
<protein>
    <submittedName>
        <fullName evidence="2">Uncharacterized protein</fullName>
    </submittedName>
</protein>
<dbReference type="Proteomes" id="UP001220530">
    <property type="component" value="Chromosome"/>
</dbReference>
<proteinExistence type="predicted"/>
<evidence type="ECO:0000313" key="2">
    <source>
        <dbReference type="EMBL" id="WDR01686.1"/>
    </source>
</evidence>
<feature type="compositionally biased region" description="Basic and acidic residues" evidence="1">
    <location>
        <begin position="1"/>
        <end position="12"/>
    </location>
</feature>
<dbReference type="RefSeq" id="WP_282218096.1">
    <property type="nucleotide sequence ID" value="NZ_CP118246.1"/>
</dbReference>
<reference evidence="2 3" key="1">
    <citation type="submission" date="2023-02" db="EMBL/GenBank/DDBJ databases">
        <title>Devosia algicola sp. nov., isolated from the phycosphere of marine algae.</title>
        <authorList>
            <person name="Kim J.M."/>
            <person name="Lee J.K."/>
            <person name="Choi B.J."/>
            <person name="Bayburt H."/>
            <person name="Jeon C.O."/>
        </authorList>
    </citation>
    <scope>NUCLEOTIDE SEQUENCE [LARGE SCALE GENOMIC DNA]</scope>
    <source>
        <strain evidence="2 3">G20-9</strain>
    </source>
</reference>
<organism evidence="2 3">
    <name type="scientific">Devosia algicola</name>
    <dbReference type="NCBI Taxonomy" id="3026418"/>
    <lineage>
        <taxon>Bacteria</taxon>
        <taxon>Pseudomonadati</taxon>
        <taxon>Pseudomonadota</taxon>
        <taxon>Alphaproteobacteria</taxon>
        <taxon>Hyphomicrobiales</taxon>
        <taxon>Devosiaceae</taxon>
        <taxon>Devosia</taxon>
    </lineage>
</organism>
<dbReference type="EMBL" id="CP118246">
    <property type="protein sequence ID" value="WDR01686.1"/>
    <property type="molecule type" value="Genomic_DNA"/>
</dbReference>